<dbReference type="STRING" id="45354.A0A1L0D2W5"/>
<evidence type="ECO:0000259" key="3">
    <source>
        <dbReference type="Pfam" id="PF16978"/>
    </source>
</evidence>
<dbReference type="GO" id="GO:0031932">
    <property type="term" value="C:TORC2 complex"/>
    <property type="evidence" value="ECO:0007669"/>
    <property type="project" value="InterPro"/>
</dbReference>
<dbReference type="PANTHER" id="PTHR13335:SF1">
    <property type="entry name" value="TARGET OF RAPAMYCIN COMPLEX 2 SUBUNIT MAPKAP1"/>
    <property type="match status" value="1"/>
</dbReference>
<organism evidence="5 6">
    <name type="scientific">Sungouiella intermedia</name>
    <dbReference type="NCBI Taxonomy" id="45354"/>
    <lineage>
        <taxon>Eukaryota</taxon>
        <taxon>Fungi</taxon>
        <taxon>Dikarya</taxon>
        <taxon>Ascomycota</taxon>
        <taxon>Saccharomycotina</taxon>
        <taxon>Pichiomycetes</taxon>
        <taxon>Metschnikowiaceae</taxon>
        <taxon>Sungouiella</taxon>
    </lineage>
</organism>
<feature type="compositionally biased region" description="Basic and acidic residues" evidence="2">
    <location>
        <begin position="534"/>
        <end position="549"/>
    </location>
</feature>
<dbReference type="InterPro" id="IPR011993">
    <property type="entry name" value="PH-like_dom_sf"/>
</dbReference>
<accession>A0A1L0D2W5</accession>
<feature type="region of interest" description="Disordered" evidence="2">
    <location>
        <begin position="703"/>
        <end position="723"/>
    </location>
</feature>
<evidence type="ECO:0000256" key="1">
    <source>
        <dbReference type="ARBA" id="ARBA00009407"/>
    </source>
</evidence>
<proteinExistence type="inferred from homology"/>
<dbReference type="Pfam" id="PF16979">
    <property type="entry name" value="SIN1_PH"/>
    <property type="match status" value="1"/>
</dbReference>
<feature type="domain" description="SIN1-type PH" evidence="4">
    <location>
        <begin position="758"/>
        <end position="909"/>
    </location>
</feature>
<reference evidence="5 6" key="1">
    <citation type="submission" date="2016-10" db="EMBL/GenBank/DDBJ databases">
        <authorList>
            <person name="de Groot N.N."/>
        </authorList>
    </citation>
    <scope>NUCLEOTIDE SEQUENCE [LARGE SCALE GENOMIC DNA]</scope>
    <source>
        <strain evidence="5 6">CBS 141442</strain>
    </source>
</reference>
<sequence>MAFPFEPTQLRAQLRAFALSTNDDTQTACRIVKPLVLGLYYDQYNQEYLKDFRSVSPPIPSELPPDTGKSVPLQLGHHKRYNRKSQQKPVSKAVHKKAASQSSIVTLPQNVQNRRSFAESVLSTSTIDEDISDNLVTTISESGNKKKKRLKDKLRNPLTKLFQKSDASRLHDDSDSSSGQITLESDHDENSKSLDTSSLLIMPADETRRLNNLKLQDGELVVVAEMETGHAPTKKERDYRLDDSFGGASDGDNTVDDDVLEDELEESSSDSAFTDIEADSMIDVDSIEYTVPESYVLEEAQSKYNSKKKGRKIKQSSASLLEKSGKPLNADSLLADLGVDAYSKSSSTRLDKSLQLLPRRSSFTFEKIYNTLDAEPKLSNLSKLIDSRLQSTVNALNYYSFVNSDIVDGAVRAKIDIFLPPETTPVFKDMEFSANVAITDCIGYILLSLSKLPEYKEKLDVAFMNPNNWRLELIDEDGELYDSSFGVLDRSRLLASYNCPNLLALCRVTNPAEIASNNKQSPLPLEFKQNLEQNQRKAEHSKNPSKDMELSPGAENLHDNSIEVKVTNLPGTTGNTFVSFFVNSKMTIEQFIDHISHLYHVDPTKYKLAELAPTNKREKSTMLIDDSDKDEWQNPANNSDALGDLASQKFKLVPNYSRIVRPISEAKANALSISEAAITPSSSAFTPLGITPPVTSLEGKFQEMTNDSKEKPQPTEAKPQNHGKDVALLRKSSKDLLSFGDVIHAKNSQLPTSLNTIYFKWKVFRKKSPILNRIEKALILDGDYIHLAPTDDTNWKKNPYDNPFTQNSTTNSSTTGNANSHHHHHYLHHYNYSKYYNDTMMKTSSFHITQIIKLKQYKQSKNPNHFKIVIKKEYDQGGKETVVKKKYDLEAQDVAQCEEIIEKIKWALQVYNMSNIS</sequence>
<dbReference type="GO" id="GO:0038203">
    <property type="term" value="P:TORC2 signaling"/>
    <property type="evidence" value="ECO:0007669"/>
    <property type="project" value="TreeGrafter"/>
</dbReference>
<name>A0A1L0D2W5_9ASCO</name>
<dbReference type="Gene3D" id="2.30.29.30">
    <property type="entry name" value="Pleckstrin-homology domain (PH domain)/Phosphotyrosine-binding domain (PTB)"/>
    <property type="match status" value="1"/>
</dbReference>
<dbReference type="Pfam" id="PF16978">
    <property type="entry name" value="CRIM"/>
    <property type="match status" value="1"/>
</dbReference>
<comment type="similarity">
    <text evidence="1">Belongs to the SIN1 family.</text>
</comment>
<dbReference type="GO" id="GO:0005546">
    <property type="term" value="F:phosphatidylinositol-4,5-bisphosphate binding"/>
    <property type="evidence" value="ECO:0007669"/>
    <property type="project" value="TreeGrafter"/>
</dbReference>
<dbReference type="InterPro" id="IPR031313">
    <property type="entry name" value="Sin1_PH_dom"/>
</dbReference>
<gene>
    <name evidence="5" type="ORF">SAMEA4029010_CIC11G00000002001</name>
</gene>
<evidence type="ECO:0000313" key="6">
    <source>
        <dbReference type="Proteomes" id="UP000182334"/>
    </source>
</evidence>
<protein>
    <submittedName>
        <fullName evidence="5">CIC11C00000002001</fullName>
    </submittedName>
</protein>
<keyword evidence="6" id="KW-1185">Reference proteome</keyword>
<dbReference type="InterPro" id="IPR031567">
    <property type="entry name" value="CRIM_dom"/>
</dbReference>
<dbReference type="GO" id="GO:0005737">
    <property type="term" value="C:cytoplasm"/>
    <property type="evidence" value="ECO:0007669"/>
    <property type="project" value="TreeGrafter"/>
</dbReference>
<dbReference type="AlphaFoldDB" id="A0A1L0D2W5"/>
<dbReference type="InterPro" id="IPR008828">
    <property type="entry name" value="Sin1/Avo1"/>
</dbReference>
<feature type="domain" description="CRIM" evidence="3">
    <location>
        <begin position="379"/>
        <end position="517"/>
    </location>
</feature>
<dbReference type="OrthoDB" id="241990at2759"/>
<dbReference type="GO" id="GO:0005886">
    <property type="term" value="C:plasma membrane"/>
    <property type="evidence" value="ECO:0007669"/>
    <property type="project" value="TreeGrafter"/>
</dbReference>
<evidence type="ECO:0000259" key="4">
    <source>
        <dbReference type="Pfam" id="PF16979"/>
    </source>
</evidence>
<dbReference type="EMBL" id="LT635757">
    <property type="protein sequence ID" value="SGZ50280.1"/>
    <property type="molecule type" value="Genomic_DNA"/>
</dbReference>
<dbReference type="Proteomes" id="UP000182334">
    <property type="component" value="Chromosome II"/>
</dbReference>
<feature type="compositionally biased region" description="Basic and acidic residues" evidence="2">
    <location>
        <begin position="233"/>
        <end position="243"/>
    </location>
</feature>
<feature type="region of interest" description="Disordered" evidence="2">
    <location>
        <begin position="142"/>
        <end position="199"/>
    </location>
</feature>
<feature type="region of interest" description="Disordered" evidence="2">
    <location>
        <begin position="233"/>
        <end position="256"/>
    </location>
</feature>
<feature type="region of interest" description="Disordered" evidence="2">
    <location>
        <begin position="532"/>
        <end position="557"/>
    </location>
</feature>
<evidence type="ECO:0000256" key="2">
    <source>
        <dbReference type="SAM" id="MobiDB-lite"/>
    </source>
</evidence>
<evidence type="ECO:0000313" key="5">
    <source>
        <dbReference type="EMBL" id="SGZ50280.1"/>
    </source>
</evidence>
<dbReference type="PANTHER" id="PTHR13335">
    <property type="entry name" value="TARGET OF RAPAMYCIN COMPLEX 2 SUBUNIT MAPKAP1"/>
    <property type="match status" value="1"/>
</dbReference>
<feature type="region of interest" description="Disordered" evidence="2">
    <location>
        <begin position="78"/>
        <end position="102"/>
    </location>
</feature>